<dbReference type="InterPro" id="IPR016181">
    <property type="entry name" value="Acyl_CoA_acyltransferase"/>
</dbReference>
<dbReference type="Gene3D" id="3.40.630.30">
    <property type="match status" value="1"/>
</dbReference>
<proteinExistence type="predicted"/>
<dbReference type="SUPFAM" id="SSF55729">
    <property type="entry name" value="Acyl-CoA N-acyltransferases (Nat)"/>
    <property type="match status" value="1"/>
</dbReference>
<dbReference type="Pfam" id="PF00583">
    <property type="entry name" value="Acetyltransf_1"/>
    <property type="match status" value="1"/>
</dbReference>
<dbReference type="InterPro" id="IPR050832">
    <property type="entry name" value="Bact_Acetyltransf"/>
</dbReference>
<keyword evidence="1" id="KW-0808">Transferase</keyword>
<accession>A0ABS5F8L4</accession>
<dbReference type="Proteomes" id="UP001196870">
    <property type="component" value="Unassembled WGS sequence"/>
</dbReference>
<protein>
    <submittedName>
        <fullName evidence="4">AAC(3)-I family aminoglycoside N-acetyltransferase</fullName>
    </submittedName>
</protein>
<evidence type="ECO:0000256" key="1">
    <source>
        <dbReference type="ARBA" id="ARBA00022679"/>
    </source>
</evidence>
<evidence type="ECO:0000256" key="2">
    <source>
        <dbReference type="ARBA" id="ARBA00023315"/>
    </source>
</evidence>
<evidence type="ECO:0000313" key="5">
    <source>
        <dbReference type="Proteomes" id="UP001196870"/>
    </source>
</evidence>
<dbReference type="EMBL" id="JAAGBB010000072">
    <property type="protein sequence ID" value="MBR0668881.1"/>
    <property type="molecule type" value="Genomic_DNA"/>
</dbReference>
<dbReference type="CDD" id="cd04301">
    <property type="entry name" value="NAT_SF"/>
    <property type="match status" value="1"/>
</dbReference>
<feature type="domain" description="N-acetyltransferase" evidence="3">
    <location>
        <begin position="6"/>
        <end position="159"/>
    </location>
</feature>
<reference evidence="5" key="1">
    <citation type="journal article" date="2021" name="Syst. Appl. Microbiol.">
        <title>Roseomonas hellenica sp. nov., isolated from roots of wild-growing Alkanna tinctoria.</title>
        <authorList>
            <person name="Rat A."/>
            <person name="Naranjo H.D."/>
            <person name="Lebbe L."/>
            <person name="Cnockaert M."/>
            <person name="Krigas N."/>
            <person name="Grigoriadou K."/>
            <person name="Maloupa E."/>
            <person name="Willems A."/>
        </authorList>
    </citation>
    <scope>NUCLEOTIDE SEQUENCE [LARGE SCALE GENOMIC DNA]</scope>
    <source>
        <strain evidence="5">LMG 31523</strain>
    </source>
</reference>
<organism evidence="4 5">
    <name type="scientific">Plastoroseomonas hellenica</name>
    <dbReference type="NCBI Taxonomy" id="2687306"/>
    <lineage>
        <taxon>Bacteria</taxon>
        <taxon>Pseudomonadati</taxon>
        <taxon>Pseudomonadota</taxon>
        <taxon>Alphaproteobacteria</taxon>
        <taxon>Acetobacterales</taxon>
        <taxon>Acetobacteraceae</taxon>
        <taxon>Plastoroseomonas</taxon>
    </lineage>
</organism>
<dbReference type="NCBIfam" id="NF033083">
    <property type="entry name" value="AAC_3_I"/>
    <property type="match status" value="1"/>
</dbReference>
<dbReference type="PANTHER" id="PTHR43877">
    <property type="entry name" value="AMINOALKYLPHOSPHONATE N-ACETYLTRANSFERASE-RELATED-RELATED"/>
    <property type="match status" value="1"/>
</dbReference>
<evidence type="ECO:0000313" key="4">
    <source>
        <dbReference type="EMBL" id="MBR0668881.1"/>
    </source>
</evidence>
<name>A0ABS5F8L4_9PROT</name>
<dbReference type="InterPro" id="IPR000182">
    <property type="entry name" value="GNAT_dom"/>
</dbReference>
<sequence length="171" mass="18371">MSSPSATLRRLTAADVPLLRKLNALFGDAFGEPETYGGAPPTDAYLEGLLAKEHVVAIVAMAGEEVIGGLVAYELEKFERMRREFYIYDLAVAAAHRRRGIATALIGHLRGIAAARGAWVIYVQADHGDDPAIALYEKLGTREEVLHFDITVEAPSPARVPSASSSATPAR</sequence>
<keyword evidence="2" id="KW-0012">Acyltransferase</keyword>
<dbReference type="PROSITE" id="PS51186">
    <property type="entry name" value="GNAT"/>
    <property type="match status" value="1"/>
</dbReference>
<evidence type="ECO:0000259" key="3">
    <source>
        <dbReference type="PROSITE" id="PS51186"/>
    </source>
</evidence>
<dbReference type="RefSeq" id="WP_211857142.1">
    <property type="nucleotide sequence ID" value="NZ_JAAGBB010000072.1"/>
</dbReference>
<keyword evidence="5" id="KW-1185">Reference proteome</keyword>
<gene>
    <name evidence="4" type="primary">aac(3)-I</name>
    <name evidence="4" type="ORF">GXW71_31315</name>
</gene>
<comment type="caution">
    <text evidence="4">The sequence shown here is derived from an EMBL/GenBank/DDBJ whole genome shotgun (WGS) entry which is preliminary data.</text>
</comment>